<dbReference type="Pfam" id="PF00689">
    <property type="entry name" value="Cation_ATPase_C"/>
    <property type="match status" value="1"/>
</dbReference>
<dbReference type="InterPro" id="IPR059000">
    <property type="entry name" value="ATPase_P-type_domA"/>
</dbReference>
<dbReference type="InterPro" id="IPR044492">
    <property type="entry name" value="P_typ_ATPase_HD_dom"/>
</dbReference>
<feature type="transmembrane region" description="Helical" evidence="18">
    <location>
        <begin position="58"/>
        <end position="81"/>
    </location>
</feature>
<dbReference type="HOGENOM" id="CLU_002360_6_3_6"/>
<feature type="transmembrane region" description="Helical" evidence="18">
    <location>
        <begin position="720"/>
        <end position="742"/>
    </location>
</feature>
<evidence type="ECO:0000256" key="15">
    <source>
        <dbReference type="ARBA" id="ARBA00023136"/>
    </source>
</evidence>
<evidence type="ECO:0000256" key="2">
    <source>
        <dbReference type="ARBA" id="ARBA00004429"/>
    </source>
</evidence>
<comment type="catalytic activity">
    <reaction evidence="17">
        <text>Mg(2+)(out) + ATP + H2O = Mg(2+)(in) + ADP + phosphate + H(+)</text>
        <dbReference type="Rhea" id="RHEA:10260"/>
        <dbReference type="ChEBI" id="CHEBI:15377"/>
        <dbReference type="ChEBI" id="CHEBI:15378"/>
        <dbReference type="ChEBI" id="CHEBI:18420"/>
        <dbReference type="ChEBI" id="CHEBI:30616"/>
        <dbReference type="ChEBI" id="CHEBI:43474"/>
        <dbReference type="ChEBI" id="CHEBI:456216"/>
        <dbReference type="EC" id="7.2.2.14"/>
    </reaction>
</comment>
<comment type="subcellular location">
    <subcellularLocation>
        <location evidence="2">Cell inner membrane</location>
        <topology evidence="2">Multi-pass membrane protein</topology>
    </subcellularLocation>
</comment>
<dbReference type="PRINTS" id="PR01836">
    <property type="entry name" value="MGATPASE"/>
</dbReference>
<feature type="transmembrane region" description="Helical" evidence="18">
    <location>
        <begin position="781"/>
        <end position="800"/>
    </location>
</feature>
<evidence type="ECO:0000256" key="4">
    <source>
        <dbReference type="ARBA" id="ARBA00012786"/>
    </source>
</evidence>
<dbReference type="InterPro" id="IPR036412">
    <property type="entry name" value="HAD-like_sf"/>
</dbReference>
<keyword evidence="14 18" id="KW-1133">Transmembrane helix</keyword>
<evidence type="ECO:0000259" key="19">
    <source>
        <dbReference type="SMART" id="SM00831"/>
    </source>
</evidence>
<dbReference type="InterPro" id="IPR008250">
    <property type="entry name" value="ATPase_P-typ_transduc_dom_A_sf"/>
</dbReference>
<dbReference type="InterPro" id="IPR006415">
    <property type="entry name" value="P-type_ATPase_IIIB"/>
</dbReference>
<evidence type="ECO:0000256" key="6">
    <source>
        <dbReference type="ARBA" id="ARBA00022475"/>
    </source>
</evidence>
<dbReference type="Gene3D" id="3.40.50.1000">
    <property type="entry name" value="HAD superfamily/HAD-like"/>
    <property type="match status" value="1"/>
</dbReference>
<dbReference type="SFLD" id="SFLDG00002">
    <property type="entry name" value="C1.7:_P-type_atpase_like"/>
    <property type="match status" value="1"/>
</dbReference>
<dbReference type="EC" id="7.2.2.14" evidence="4"/>
<dbReference type="SUPFAM" id="SSF81653">
    <property type="entry name" value="Calcium ATPase, transduction domain A"/>
    <property type="match status" value="1"/>
</dbReference>
<evidence type="ECO:0000256" key="12">
    <source>
        <dbReference type="ARBA" id="ARBA00022842"/>
    </source>
</evidence>
<dbReference type="RefSeq" id="WP_015446786.1">
    <property type="nucleotide sequence ID" value="NC_020541.1"/>
</dbReference>
<evidence type="ECO:0000256" key="1">
    <source>
        <dbReference type="ARBA" id="ARBA00003954"/>
    </source>
</evidence>
<protein>
    <recommendedName>
        <fullName evidence="5">Magnesium-transporting ATPase, P-type 1</fullName>
        <ecNumber evidence="4">7.2.2.14</ecNumber>
    </recommendedName>
    <alternativeName>
        <fullName evidence="16">Mg(2+) transport ATPase, P-type 1</fullName>
    </alternativeName>
</protein>
<dbReference type="GO" id="GO:0016887">
    <property type="term" value="F:ATP hydrolysis activity"/>
    <property type="evidence" value="ECO:0007669"/>
    <property type="project" value="InterPro"/>
</dbReference>
<dbReference type="InterPro" id="IPR004014">
    <property type="entry name" value="ATPase_P-typ_cation-transptr_N"/>
</dbReference>
<dbReference type="AlphaFoldDB" id="M4NE16"/>
<comment type="similarity">
    <text evidence="3">Belongs to the cation transport ATPase (P-type) (TC 3.A.3) family. Type IIIB subfamily.</text>
</comment>
<dbReference type="Proteomes" id="UP000011859">
    <property type="component" value="Chromosome"/>
</dbReference>
<dbReference type="GO" id="GO:0005886">
    <property type="term" value="C:plasma membrane"/>
    <property type="evidence" value="ECO:0007669"/>
    <property type="project" value="UniProtKB-SubCell"/>
</dbReference>
<evidence type="ECO:0000256" key="13">
    <source>
        <dbReference type="ARBA" id="ARBA00022967"/>
    </source>
</evidence>
<evidence type="ECO:0000256" key="14">
    <source>
        <dbReference type="ARBA" id="ARBA00022989"/>
    </source>
</evidence>
<evidence type="ECO:0000256" key="11">
    <source>
        <dbReference type="ARBA" id="ARBA00022840"/>
    </source>
</evidence>
<dbReference type="NCBIfam" id="TIGR01524">
    <property type="entry name" value="ATPase-IIIB_Mg"/>
    <property type="match status" value="1"/>
</dbReference>
<evidence type="ECO:0000313" key="21">
    <source>
        <dbReference type="Proteomes" id="UP000011859"/>
    </source>
</evidence>
<evidence type="ECO:0000256" key="9">
    <source>
        <dbReference type="ARBA" id="ARBA00022692"/>
    </source>
</evidence>
<sequence>MNDIGAPSSPARNPVDTSLAGLFRAMESRADGLSGPEAARRLLRDGPNEARAAGRRGAIAVLPGLFANPLVVILLLAAGVSGFLGDWAGAAIIVAIVLLSVTLNFTLSYRSQQAANRLREEIAPMATVRRDDRWQELPRRELVAGDVIRLSAGNRVPADARLIDARDLHVQQAALTGESAPVEKQPADDAADGADARQLVFLGTSVVAGTATALVYATGRRTAFGDVAETLSERPPQTEFERGLGDFSRLIMHTVVFLLLGVLLVGAVLHRPPLQTLLFALALAVGLTPEFMPMITAVTLARGAVRMARRRVIVKHLAAIEDFGSMTVLLSDKTGTLTSSETAVAATVDPFGEASARTLRLAQLNAAFETGIRSPLDAAILLHATLDTGGYRKLDEIPFDFERRRLCVVLEHGGERLLVVKGAPESVLAACTQYEVGGAVRPLDAAATARCTQSYEAFGEQGLRVLAVAWRNVPAQDRYTVADEAALVLAGFVTFADPLIPGVAESLRALAQDGIAVKILTGDNEKVARHVCAQVGIDVGQLVSGTEIDALGEAALGVLAERSSVFARVSPAQKHRIVLALKARNCVVGFLGDGINDAPSLHAADVGISVADAVDVARDAADIVLRERDLGILHAGVIEGRRAFANVMKYLLMGTSSNFGNMFSMAAGTLFLPFLPMLPTQILLNNFLYDLAQTAIPTDHVDEAQLRRPRRWSVAVIRRFMLGVGPISSLYDFATFYVLLHWLHASEAAFHTGWFIESLATQTLVLFVIRTAGNPLRSRPSLPLAIGVLAALAIGIVLPWTPLAPRLGMTPLPAAFFGFLLAATATYLLLVELAKRRFMDVGERSLQA</sequence>
<dbReference type="KEGG" id="rhd:R2APBS1_0569"/>
<dbReference type="SFLD" id="SFLDF00027">
    <property type="entry name" value="p-type_atpase"/>
    <property type="match status" value="1"/>
</dbReference>
<keyword evidence="7" id="KW-0997">Cell inner membrane</keyword>
<feature type="transmembrane region" description="Helical" evidence="18">
    <location>
        <begin position="748"/>
        <end position="769"/>
    </location>
</feature>
<dbReference type="Gene3D" id="3.40.1110.10">
    <property type="entry name" value="Calcium-transporting ATPase, cytoplasmic domain N"/>
    <property type="match status" value="1"/>
</dbReference>
<feature type="transmembrane region" description="Helical" evidence="18">
    <location>
        <begin position="276"/>
        <end position="301"/>
    </location>
</feature>
<keyword evidence="12" id="KW-0460">Magnesium</keyword>
<dbReference type="SMART" id="SM00831">
    <property type="entry name" value="Cation_ATPase_N"/>
    <property type="match status" value="1"/>
</dbReference>
<evidence type="ECO:0000256" key="17">
    <source>
        <dbReference type="ARBA" id="ARBA00047295"/>
    </source>
</evidence>
<keyword evidence="9 18" id="KW-0812">Transmembrane</keyword>
<keyword evidence="6" id="KW-1003">Cell membrane</keyword>
<name>M4NE16_9GAMM</name>
<dbReference type="Pfam" id="PF00690">
    <property type="entry name" value="Cation_ATPase_N"/>
    <property type="match status" value="1"/>
</dbReference>
<comment type="function">
    <text evidence="1">Mediates magnesium influx to the cytosol.</text>
</comment>
<evidence type="ECO:0000313" key="20">
    <source>
        <dbReference type="EMBL" id="AGG87738.1"/>
    </source>
</evidence>
<reference evidence="20 21" key="1">
    <citation type="submission" date="2012-04" db="EMBL/GenBank/DDBJ databases">
        <title>Complete genome of Rhodanobacter sp. 2APBS1.</title>
        <authorList>
            <consortium name="US DOE Joint Genome Institute"/>
            <person name="Huntemann M."/>
            <person name="Wei C.-L."/>
            <person name="Han J."/>
            <person name="Detter J.C."/>
            <person name="Han C."/>
            <person name="Tapia R."/>
            <person name="Munk A.C.C."/>
            <person name="Chen A."/>
            <person name="Krypides N."/>
            <person name="Mavromatis K."/>
            <person name="Markowitz V."/>
            <person name="Szeto E."/>
            <person name="Ivanova N."/>
            <person name="Mikhailova N."/>
            <person name="Ovchinnikova G."/>
            <person name="Pagani I."/>
            <person name="Pati A."/>
            <person name="Goodwin L."/>
            <person name="Peters L."/>
            <person name="Pitluck S."/>
            <person name="Woyke T."/>
            <person name="Prakash O."/>
            <person name="Elkins J."/>
            <person name="Brown S."/>
            <person name="Palumbo A."/>
            <person name="Hemme C."/>
            <person name="Zhou J."/>
            <person name="Watson D."/>
            <person name="Jardine P."/>
            <person name="Kostka J."/>
            <person name="Green S."/>
        </authorList>
    </citation>
    <scope>NUCLEOTIDE SEQUENCE [LARGE SCALE GENOMIC DNA]</scope>
    <source>
        <strain evidence="20 21">2APBS1</strain>
    </source>
</reference>
<feature type="transmembrane region" description="Helical" evidence="18">
    <location>
        <begin position="87"/>
        <end position="109"/>
    </location>
</feature>
<evidence type="ECO:0000256" key="18">
    <source>
        <dbReference type="SAM" id="Phobius"/>
    </source>
</evidence>
<dbReference type="Pfam" id="PF13246">
    <property type="entry name" value="Cation_ATPase"/>
    <property type="match status" value="1"/>
</dbReference>
<dbReference type="InterPro" id="IPR023214">
    <property type="entry name" value="HAD_sf"/>
</dbReference>
<dbReference type="GO" id="GO:0015444">
    <property type="term" value="F:P-type magnesium transporter activity"/>
    <property type="evidence" value="ECO:0007669"/>
    <property type="project" value="UniProtKB-EC"/>
</dbReference>
<dbReference type="Pfam" id="PF00122">
    <property type="entry name" value="E1-E2_ATPase"/>
    <property type="match status" value="1"/>
</dbReference>
<dbReference type="EMBL" id="CP003470">
    <property type="protein sequence ID" value="AGG87738.1"/>
    <property type="molecule type" value="Genomic_DNA"/>
</dbReference>
<evidence type="ECO:0000256" key="10">
    <source>
        <dbReference type="ARBA" id="ARBA00022741"/>
    </source>
</evidence>
<dbReference type="InterPro" id="IPR001757">
    <property type="entry name" value="P_typ_ATPase"/>
</dbReference>
<dbReference type="PANTHER" id="PTHR42861">
    <property type="entry name" value="CALCIUM-TRANSPORTING ATPASE"/>
    <property type="match status" value="1"/>
</dbReference>
<keyword evidence="11" id="KW-0067">ATP-binding</keyword>
<dbReference type="PROSITE" id="PS00154">
    <property type="entry name" value="ATPASE_E1_E2"/>
    <property type="match status" value="1"/>
</dbReference>
<keyword evidence="21" id="KW-1185">Reference proteome</keyword>
<dbReference type="OrthoDB" id="9814270at2"/>
<dbReference type="InterPro" id="IPR023298">
    <property type="entry name" value="ATPase_P-typ_TM_dom_sf"/>
</dbReference>
<feature type="domain" description="Cation-transporting P-type ATPase N-terminal" evidence="19">
    <location>
        <begin position="13"/>
        <end position="86"/>
    </location>
</feature>
<organism evidence="20 21">
    <name type="scientific">Rhodanobacter denitrificans</name>
    <dbReference type="NCBI Taxonomy" id="666685"/>
    <lineage>
        <taxon>Bacteria</taxon>
        <taxon>Pseudomonadati</taxon>
        <taxon>Pseudomonadota</taxon>
        <taxon>Gammaproteobacteria</taxon>
        <taxon>Lysobacterales</taxon>
        <taxon>Rhodanobacteraceae</taxon>
        <taxon>Rhodanobacter</taxon>
    </lineage>
</organism>
<accession>M4NE16</accession>
<dbReference type="GO" id="GO:0005524">
    <property type="term" value="F:ATP binding"/>
    <property type="evidence" value="ECO:0007669"/>
    <property type="project" value="UniProtKB-KW"/>
</dbReference>
<dbReference type="Gene3D" id="2.70.150.10">
    <property type="entry name" value="Calcium-transporting ATPase, cytoplasmic transduction domain A"/>
    <property type="match status" value="1"/>
</dbReference>
<evidence type="ECO:0000256" key="16">
    <source>
        <dbReference type="ARBA" id="ARBA00029806"/>
    </source>
</evidence>
<dbReference type="InterPro" id="IPR018303">
    <property type="entry name" value="ATPase_P-typ_P_site"/>
</dbReference>
<feature type="transmembrane region" description="Helical" evidence="18">
    <location>
        <begin position="812"/>
        <end position="830"/>
    </location>
</feature>
<gene>
    <name evidence="20" type="ORF">R2APBS1_0569</name>
</gene>
<dbReference type="NCBIfam" id="TIGR01494">
    <property type="entry name" value="ATPase_P-type"/>
    <property type="match status" value="2"/>
</dbReference>
<keyword evidence="15 18" id="KW-0472">Membrane</keyword>
<proteinExistence type="inferred from homology"/>
<dbReference type="eggNOG" id="COG0474">
    <property type="taxonomic scope" value="Bacteria"/>
</dbReference>
<dbReference type="STRING" id="666685.R2APBS1_0569"/>
<feature type="transmembrane region" description="Helical" evidence="18">
    <location>
        <begin position="250"/>
        <end position="270"/>
    </location>
</feature>
<dbReference type="InterPro" id="IPR006068">
    <property type="entry name" value="ATPase_P-typ_cation-transptr_C"/>
</dbReference>
<evidence type="ECO:0000256" key="8">
    <source>
        <dbReference type="ARBA" id="ARBA00022553"/>
    </source>
</evidence>
<dbReference type="Gene3D" id="1.20.1110.10">
    <property type="entry name" value="Calcium-transporting ATPase, transmembrane domain"/>
    <property type="match status" value="1"/>
</dbReference>
<evidence type="ECO:0000256" key="7">
    <source>
        <dbReference type="ARBA" id="ARBA00022519"/>
    </source>
</evidence>
<dbReference type="SUPFAM" id="SSF56784">
    <property type="entry name" value="HAD-like"/>
    <property type="match status" value="1"/>
</dbReference>
<dbReference type="SUPFAM" id="SSF81665">
    <property type="entry name" value="Calcium ATPase, transmembrane domain M"/>
    <property type="match status" value="1"/>
</dbReference>
<dbReference type="InterPro" id="IPR023299">
    <property type="entry name" value="ATPase_P-typ_cyto_dom_N"/>
</dbReference>
<evidence type="ECO:0000256" key="5">
    <source>
        <dbReference type="ARBA" id="ARBA00013555"/>
    </source>
</evidence>
<keyword evidence="8" id="KW-0597">Phosphoprotein</keyword>
<evidence type="ECO:0000256" key="3">
    <source>
        <dbReference type="ARBA" id="ARBA00008746"/>
    </source>
</evidence>
<keyword evidence="10" id="KW-0547">Nucleotide-binding</keyword>
<dbReference type="SFLD" id="SFLDS00003">
    <property type="entry name" value="Haloacid_Dehalogenase"/>
    <property type="match status" value="1"/>
</dbReference>
<keyword evidence="13" id="KW-1278">Translocase</keyword>